<dbReference type="KEGG" id="bgh:BDBG_16326"/>
<sequence>MSRNEWSQLERMFEFAEKEVGEIGIVCPGAGVYERYPPGSPESNHLQLGSRDSVLDINLTHPIRTT</sequence>
<evidence type="ECO:0000313" key="1">
    <source>
        <dbReference type="EMBL" id="OAT04725.1"/>
    </source>
</evidence>
<reference evidence="2" key="1">
    <citation type="journal article" date="2015" name="PLoS Genet.">
        <title>The dynamic genome and transcriptome of the human fungal pathogen Blastomyces and close relative Emmonsia.</title>
        <authorList>
            <person name="Munoz J.F."/>
            <person name="Gauthier G.M."/>
            <person name="Desjardins C.A."/>
            <person name="Gallo J.E."/>
            <person name="Holder J."/>
            <person name="Sullivan T.D."/>
            <person name="Marty A.J."/>
            <person name="Carmen J.C."/>
            <person name="Chen Z."/>
            <person name="Ding L."/>
            <person name="Gujja S."/>
            <person name="Magrini V."/>
            <person name="Misas E."/>
            <person name="Mitreva M."/>
            <person name="Priest M."/>
            <person name="Saif S."/>
            <person name="Whiston E.A."/>
            <person name="Young S."/>
            <person name="Zeng Q."/>
            <person name="Goldman W.E."/>
            <person name="Mardis E.R."/>
            <person name="Taylor J.W."/>
            <person name="McEwen J.G."/>
            <person name="Clay O.K."/>
            <person name="Klein B.S."/>
            <person name="Cuomo C.A."/>
        </authorList>
    </citation>
    <scope>NUCLEOTIDE SEQUENCE [LARGE SCALE GENOMIC DNA]</scope>
    <source>
        <strain evidence="2">SLH14081</strain>
    </source>
</reference>
<dbReference type="AlphaFoldDB" id="A0A179U9R0"/>
<gene>
    <name evidence="1" type="ORF">BDBG_16326</name>
</gene>
<dbReference type="RefSeq" id="XP_031576347.1">
    <property type="nucleotide sequence ID" value="XM_031724302.1"/>
</dbReference>
<evidence type="ECO:0000313" key="2">
    <source>
        <dbReference type="Proteomes" id="UP000002038"/>
    </source>
</evidence>
<dbReference type="EMBL" id="GG657449">
    <property type="protein sequence ID" value="OAT04725.1"/>
    <property type="molecule type" value="Genomic_DNA"/>
</dbReference>
<name>A0A179U9R0_BLAGS</name>
<keyword evidence="2" id="KW-1185">Reference proteome</keyword>
<proteinExistence type="predicted"/>
<dbReference type="Proteomes" id="UP000002038">
    <property type="component" value="Unassembled WGS sequence"/>
</dbReference>
<accession>A0A179U9R0</accession>
<protein>
    <submittedName>
        <fullName evidence="1">3-hydroxybutyrate dehydrogenase</fullName>
    </submittedName>
</protein>
<dbReference type="GeneID" id="42528488"/>
<organism evidence="1 2">
    <name type="scientific">Blastomyces gilchristii (strain SLH14081)</name>
    <name type="common">Blastomyces dermatitidis</name>
    <dbReference type="NCBI Taxonomy" id="559298"/>
    <lineage>
        <taxon>Eukaryota</taxon>
        <taxon>Fungi</taxon>
        <taxon>Dikarya</taxon>
        <taxon>Ascomycota</taxon>
        <taxon>Pezizomycotina</taxon>
        <taxon>Eurotiomycetes</taxon>
        <taxon>Eurotiomycetidae</taxon>
        <taxon>Onygenales</taxon>
        <taxon>Ajellomycetaceae</taxon>
        <taxon>Blastomyces</taxon>
    </lineage>
</organism>
<dbReference type="VEuPathDB" id="FungiDB:BDBG_16326"/>
<dbReference type="OrthoDB" id="5296at2759"/>